<dbReference type="EMBL" id="BHYK01000003">
    <property type="protein sequence ID" value="GCD09006.1"/>
    <property type="molecule type" value="Genomic_DNA"/>
</dbReference>
<evidence type="ECO:0000313" key="2">
    <source>
        <dbReference type="Proteomes" id="UP000287872"/>
    </source>
</evidence>
<accession>A0A401UHM6</accession>
<dbReference type="RefSeq" id="WP_185732581.1">
    <property type="nucleotide sequence ID" value="NZ_BHYK01000003.1"/>
</dbReference>
<dbReference type="Proteomes" id="UP000287872">
    <property type="component" value="Unassembled WGS sequence"/>
</dbReference>
<evidence type="ECO:0000313" key="1">
    <source>
        <dbReference type="EMBL" id="GCD09006.1"/>
    </source>
</evidence>
<organism evidence="1 2">
    <name type="scientific">Clostridium tagluense</name>
    <dbReference type="NCBI Taxonomy" id="360422"/>
    <lineage>
        <taxon>Bacteria</taxon>
        <taxon>Bacillati</taxon>
        <taxon>Bacillota</taxon>
        <taxon>Clostridia</taxon>
        <taxon>Eubacteriales</taxon>
        <taxon>Clostridiaceae</taxon>
        <taxon>Clostridium</taxon>
    </lineage>
</organism>
<name>A0A401UHM6_9CLOT</name>
<protein>
    <submittedName>
        <fullName evidence="1">Uncharacterized protein</fullName>
    </submittedName>
</protein>
<sequence length="55" mass="6243">MIVAIRITTILKILVIKLYGFVEVIAEETCKTLDMRLGEVDLQTIRPILEKEGLV</sequence>
<dbReference type="AlphaFoldDB" id="A0A401UHM6"/>
<comment type="caution">
    <text evidence="1">The sequence shown here is derived from an EMBL/GenBank/DDBJ whole genome shotgun (WGS) entry which is preliminary data.</text>
</comment>
<proteinExistence type="predicted"/>
<reference evidence="1 2" key="1">
    <citation type="submission" date="2018-11" db="EMBL/GenBank/DDBJ databases">
        <title>Genome sequencing and assembly of Clostridium tagluense strain A121.</title>
        <authorList>
            <person name="Murakami T."/>
            <person name="Segawa T."/>
            <person name="Shcherbakova V.A."/>
            <person name="Mori H."/>
            <person name="Yoshimura Y."/>
        </authorList>
    </citation>
    <scope>NUCLEOTIDE SEQUENCE [LARGE SCALE GENOMIC DNA]</scope>
    <source>
        <strain evidence="1 2">A121</strain>
    </source>
</reference>
<keyword evidence="2" id="KW-1185">Reference proteome</keyword>
<gene>
    <name evidence="1" type="ORF">Ctaglu_06290</name>
</gene>